<sequence>MKTIELTEIESELKKKIALNPKAFKRLVNNHHWKIKGLKKYLLSLAN</sequence>
<evidence type="ECO:0000313" key="2">
    <source>
        <dbReference type="Proteomes" id="UP000823963"/>
    </source>
</evidence>
<name>A0A9D2A994_9LACO</name>
<dbReference type="Proteomes" id="UP000823963">
    <property type="component" value="Unassembled WGS sequence"/>
</dbReference>
<dbReference type="EMBL" id="DXFP01000009">
    <property type="protein sequence ID" value="HIX01359.1"/>
    <property type="molecule type" value="Genomic_DNA"/>
</dbReference>
<gene>
    <name evidence="1" type="ORF">H9861_01205</name>
</gene>
<evidence type="ECO:0000313" key="1">
    <source>
        <dbReference type="EMBL" id="HIX01359.1"/>
    </source>
</evidence>
<reference evidence="1" key="2">
    <citation type="submission" date="2021-04" db="EMBL/GenBank/DDBJ databases">
        <authorList>
            <person name="Gilroy R."/>
        </authorList>
    </citation>
    <scope>NUCLEOTIDE SEQUENCE</scope>
    <source>
        <strain evidence="1">6627</strain>
    </source>
</reference>
<reference evidence="1" key="1">
    <citation type="journal article" date="2021" name="PeerJ">
        <title>Extensive microbial diversity within the chicken gut microbiome revealed by metagenomics and culture.</title>
        <authorList>
            <person name="Gilroy R."/>
            <person name="Ravi A."/>
            <person name="Getino M."/>
            <person name="Pursley I."/>
            <person name="Horton D.L."/>
            <person name="Alikhan N.F."/>
            <person name="Baker D."/>
            <person name="Gharbi K."/>
            <person name="Hall N."/>
            <person name="Watson M."/>
            <person name="Adriaenssens E.M."/>
            <person name="Foster-Nyarko E."/>
            <person name="Jarju S."/>
            <person name="Secka A."/>
            <person name="Antonio M."/>
            <person name="Oren A."/>
            <person name="Chaudhuri R.R."/>
            <person name="La Ragione R."/>
            <person name="Hildebrand F."/>
            <person name="Pallen M.J."/>
        </authorList>
    </citation>
    <scope>NUCLEOTIDE SEQUENCE</scope>
    <source>
        <strain evidence="1">6627</strain>
    </source>
</reference>
<organism evidence="1 2">
    <name type="scientific">Candidatus Ligilactobacillus excrementigallinarum</name>
    <dbReference type="NCBI Taxonomy" id="2838641"/>
    <lineage>
        <taxon>Bacteria</taxon>
        <taxon>Bacillati</taxon>
        <taxon>Bacillota</taxon>
        <taxon>Bacilli</taxon>
        <taxon>Lactobacillales</taxon>
        <taxon>Lactobacillaceae</taxon>
        <taxon>Ligilactobacillus</taxon>
    </lineage>
</organism>
<accession>A0A9D2A994</accession>
<proteinExistence type="predicted"/>
<dbReference type="AlphaFoldDB" id="A0A9D2A994"/>
<protein>
    <submittedName>
        <fullName evidence="1">Uncharacterized protein</fullName>
    </submittedName>
</protein>
<comment type="caution">
    <text evidence="1">The sequence shown here is derived from an EMBL/GenBank/DDBJ whole genome shotgun (WGS) entry which is preliminary data.</text>
</comment>